<evidence type="ECO:0000259" key="37">
    <source>
        <dbReference type="Pfam" id="PF00517"/>
    </source>
</evidence>
<keyword evidence="14 33" id="KW-0812">Transmembrane</keyword>
<evidence type="ECO:0000256" key="23">
    <source>
        <dbReference type="ARBA" id="ARBA00023046"/>
    </source>
</evidence>
<keyword evidence="27 33" id="KW-1015">Disulfide bond</keyword>
<feature type="lipid moiety-binding region" description="S-palmitoyl cysteine; by host" evidence="33">
    <location>
        <position position="759"/>
    </location>
</feature>
<evidence type="ECO:0000256" key="22">
    <source>
        <dbReference type="ARBA" id="ARBA00022989"/>
    </source>
</evidence>
<dbReference type="SUPFAM" id="SSF58069">
    <property type="entry name" value="Virus ectodomain"/>
    <property type="match status" value="1"/>
</dbReference>
<dbReference type="FunFam" id="1.10.287.210:FF:000001">
    <property type="entry name" value="Envelope glycoprotein gp160"/>
    <property type="match status" value="1"/>
</dbReference>
<evidence type="ECO:0000256" key="34">
    <source>
        <dbReference type="RuleBase" id="RU363095"/>
    </source>
</evidence>
<keyword evidence="22 33" id="KW-1133">Transmembrane helix</keyword>
<feature type="disulfide bond" evidence="33">
    <location>
        <begin position="53"/>
        <end position="73"/>
    </location>
</feature>
<feature type="short sequence motif" description="YXXL motif; contains endocytosis signal" evidence="33">
    <location>
        <begin position="707"/>
        <end position="710"/>
    </location>
</feature>
<dbReference type="GO" id="GO:0019062">
    <property type="term" value="P:virion attachment to host cell"/>
    <property type="evidence" value="ECO:0007669"/>
    <property type="project" value="UniProtKB-UniRule"/>
</dbReference>
<feature type="region of interest" description="MPER; binding to GalCer" evidence="33">
    <location>
        <begin position="657"/>
        <end position="678"/>
    </location>
</feature>
<feature type="chain" id="PRO_5023458394" description="Envelope glycoprotein gp160" evidence="33">
    <location>
        <begin position="32"/>
        <end position="851"/>
    </location>
</feature>
<gene>
    <name evidence="33 38" type="primary">env</name>
</gene>
<evidence type="ECO:0000256" key="1">
    <source>
        <dbReference type="ARBA" id="ARBA00004402"/>
    </source>
</evidence>
<dbReference type="CDD" id="cd09909">
    <property type="entry name" value="HIV-1-like_HR1-HR2"/>
    <property type="match status" value="1"/>
</dbReference>
<evidence type="ECO:0000256" key="2">
    <source>
        <dbReference type="ARBA" id="ARBA00004433"/>
    </source>
</evidence>
<feature type="lipid moiety-binding region" description="S-palmitoyl cysteine; by host" evidence="33">
    <location>
        <position position="832"/>
    </location>
</feature>
<reference evidence="38" key="1">
    <citation type="submission" date="2010-08" db="EMBL/GenBank/DDBJ databases">
        <authorList>
            <person name="Gnanakaran G."/>
            <person name="Keele B."/>
            <person name="Li H."/>
            <person name="Wang S."/>
            <person name="Williamson C."/>
            <person name="Gao F."/>
            <person name="Swanstrom R."/>
            <person name="Cohen M."/>
            <person name="Daniels M."/>
            <person name="Hraber P."/>
            <person name="Gaschen B."/>
            <person name="Ashmal M."/>
            <person name="Letvin N."/>
            <person name="Haynes B."/>
            <person name="Hahn B."/>
            <person name="Shaw G."/>
            <person name="Bhattacharya T."/>
            <person name="Korber B."/>
        </authorList>
    </citation>
    <scope>NUCLEOTIDE SEQUENCE</scope>
    <source>
        <strain evidence="38">1249_F10</strain>
    </source>
</reference>
<keyword evidence="24 33" id="KW-0175">Coiled coil</keyword>
<keyword evidence="23 33" id="KW-1039">Host endosome</keyword>
<keyword evidence="9 33" id="KW-1032">Host cell membrane</keyword>
<comment type="subcellular location">
    <molecule>Transmembrane protein gp41</molecule>
    <subcellularLocation>
        <location evidence="33">Virion membrane</location>
        <topology evidence="33">Single-pass type I membrane protein</topology>
    </subcellularLocation>
    <subcellularLocation>
        <location evidence="33">Host cell membrane</location>
        <topology evidence="33">Single-pass type I membrane protein</topology>
    </subcellularLocation>
    <subcellularLocation>
        <location evidence="33">Host endosome membrane</location>
        <topology evidence="33">Single-pass type I membrane protein</topology>
    </subcellularLocation>
    <text evidence="33">It is probably concentrated at the site of budding and incorporated into the virions possibly by contacts between the cytoplasmic tail of Env and the N-terminus of Gag.</text>
</comment>
<feature type="disulfide bond" evidence="33">
    <location>
        <begin position="227"/>
        <end position="238"/>
    </location>
</feature>
<feature type="short sequence motif" description="Di-leucine internalization motif" evidence="33">
    <location>
        <begin position="850"/>
        <end position="851"/>
    </location>
</feature>
<evidence type="ECO:0000256" key="3">
    <source>
        <dbReference type="ARBA" id="ARBA00004505"/>
    </source>
</evidence>
<evidence type="ECO:0000256" key="14">
    <source>
        <dbReference type="ARBA" id="ARBA00022692"/>
    </source>
</evidence>
<evidence type="ECO:0000256" key="28">
    <source>
        <dbReference type="ARBA" id="ARBA00023180"/>
    </source>
</evidence>
<evidence type="ECO:0000256" key="26">
    <source>
        <dbReference type="ARBA" id="ARBA00023139"/>
    </source>
</evidence>
<dbReference type="FunFam" id="2.170.40.20:FF:000001">
    <property type="entry name" value="Envelope glycoprotein gp160"/>
    <property type="match status" value="1"/>
</dbReference>
<comment type="subunit">
    <text evidence="32">The mature envelope protein (Env) consists of a homotrimer of non-covalently associated gp120-gp41 heterodimers. The resulting complex protrudes from the virus surface as a spike. There seems to be as few as 10 spikes on the average virion. Interacts with host CD4, CCR5 and CXCR4. Gp120 also interacts with the C-type lectins CD209/DC-SIGN and CLEC4M/DC-SIGNR (collectively referred to as DC-SIGN(R)). Gp120 and gp41 interact with GalCer. Gp120 interacts with host ITGA4/ITGB7 complex; on CD4+ T-cells, this interaction results in rapid activation of integrin ITGAL/LFA-1, which facilitates efficient cell-to-cell spreading of HIV-1. Gp120 interacts with cell-associated heparan sulfate; this interaction increases virus infectivity on permissive cells and may be involved in infection of CD4- cells.</text>
</comment>
<evidence type="ECO:0000256" key="27">
    <source>
        <dbReference type="ARBA" id="ARBA00023157"/>
    </source>
</evidence>
<organism evidence="38">
    <name type="scientific">Human immunodeficiency virus type 1</name>
    <name type="common">HIV-1</name>
    <dbReference type="NCBI Taxonomy" id="11676"/>
    <lineage>
        <taxon>Viruses</taxon>
        <taxon>Riboviria</taxon>
        <taxon>Pararnavirae</taxon>
        <taxon>Artverviricota</taxon>
        <taxon>Revtraviricetes</taxon>
        <taxon>Ortervirales</taxon>
        <taxon>Retroviridae</taxon>
        <taxon>Orthoretrovirinae</taxon>
        <taxon>Lentivirus</taxon>
        <taxon>Lentivirus humimdef1</taxon>
    </lineage>
</organism>
<reference evidence="38" key="2">
    <citation type="journal article" date="2011" name="PLoS Pathog.">
        <title>Recurrent Signature Patterns in HIV-1 B Clade Envelope Glycoproteins Associated with either Early or Chronic Infections.</title>
        <authorList>
            <person name="Gnanakaran S."/>
            <person name="Bhattacharya T."/>
            <person name="Daniels M."/>
            <person name="Keele B.F."/>
            <person name="Hraber P.T."/>
            <person name="Lapedes A.S."/>
            <person name="Shen T."/>
            <person name="Gaschen B."/>
            <person name="Krishnamoorthy M."/>
            <person name="Li H."/>
            <person name="Decker J.M."/>
            <person name="Salazar-Gonzalez J.F."/>
            <person name="Wang S."/>
            <person name="Jiang C."/>
            <person name="Gao F."/>
            <person name="Swanstrom R."/>
            <person name="Anderson J.A."/>
            <person name="Ping L.H."/>
            <person name="Cohen M.S."/>
            <person name="Markowitz M."/>
            <person name="Goepfert P.A."/>
            <person name="Saag M.S."/>
            <person name="Eron J.J."/>
            <person name="Hicks C.B."/>
            <person name="Blattner W.A."/>
            <person name="Tomaras G.D."/>
            <person name="Asmal M."/>
            <person name="Letvin N.L."/>
            <person name="Gilbert P.B."/>
            <person name="Decamp A.C."/>
            <person name="Magaret C.A."/>
            <person name="Schief W.R."/>
            <person name="Ban Y.E."/>
            <person name="Zhang M."/>
            <person name="Soderberg K.A."/>
            <person name="Sodroski J.G."/>
            <person name="Haynes B.F."/>
            <person name="Shaw G.M."/>
            <person name="Hahn B.H."/>
            <person name="Korber B."/>
        </authorList>
    </citation>
    <scope>NUCLEOTIDE SEQUENCE</scope>
    <source>
        <strain evidence="38">1249_F10</strain>
    </source>
</reference>
<dbReference type="GO" id="GO:0052031">
    <property type="term" value="P:symbiont-mediated perturbation of host defense response"/>
    <property type="evidence" value="ECO:0007669"/>
    <property type="project" value="UniProtKB-UniRule"/>
</dbReference>
<dbReference type="Gene3D" id="1.10.287.210">
    <property type="match status" value="1"/>
</dbReference>
<comment type="domain">
    <text evidence="33 34">The 17 amino acids long immunosuppressive region is present in many retroviral envelope proteins. Synthetic peptides derived from this relatively conserved sequence inhibit immune function in vitro and in vivo.</text>
</comment>
<sequence>MRVKGIRKNYQHLWKWGTMLLGLLMICNAAEQLWVTVYYGVPVWKEATTTLFCASDAKAYHTEVHNVWATHACVPTDPNPQEVVMGNVTENFNMWKNNMVEQMQEDIISLWDQSLKPCVKLTPLCVTLNCTDLKNNSTNTTNGNWETMERGEVKNCSFNVTINRGEELRKEYALLYKLDIVPMGENSTNYRLMSCNTSVITQACPKVSFEPIPIHYCAPAGFAILKCNSKTFNGTGPCKNVSTVQCTHGIRPVVSTQLLLNGSLAEEEVVIRSENFTDNAKTIIVQLNKTVTINCTRPNNNTRKSIHMGPGKAFYATGDIIGNIRRAHCNISRAEWNSTLQKVVAKLKKQFGENKTIVFNHSSGGDPEIVMHSFNCGGEFFYCNSTPLFNSSWENETNATGTEGNDTITLQCRIKQIINRWQEVGKAMYAPPIAGQINCSSKITGLLLTRDGGNHTATTETFRPGGGDMRDNWRSELYKYKVVKIEPLGIAPTKARRRVVQRERRAVGTFGALFLGFLGAAGSTMGAASVTLTVQARQLLSGIVQQQNNLLKAIEAQQQLLQLTVWGIKQLQARLLAVESYLRDQQLLGIWGCSGKLICTTNVPWNTSWSNRSLNSIWDNMTWMEWDREINNYTGIIYNLLEQSQNQQEKNEKDLLELDKWASLWNWFDISNWLWYIKIFIMIVGGLVGLRIVMAVLSIVNRVRQGYSPLSFQTRLPAQRGPDRPEGTEEEGGDRDRDKSSLLVHGFLAIIWVDLRSLCLFSYQNLRDLILIVARIVELLGRRGWEALKYWWNLLQYWGQELKGSAVSLLNAIAIAVAEGTDRVIEAVQRICRAILHIPRRIRQGLERLLL</sequence>
<keyword evidence="29 33" id="KW-0899">Viral immunoevasion</keyword>
<keyword evidence="18 33" id="KW-0946">Virion</keyword>
<feature type="transmembrane region" description="Helical" evidence="34">
    <location>
        <begin position="673"/>
        <end position="700"/>
    </location>
</feature>
<protein>
    <recommendedName>
        <fullName evidence="33">Envelope glycoprotein gp160</fullName>
    </recommendedName>
    <alternativeName>
        <fullName evidence="33">Env polyprotein</fullName>
    </alternativeName>
    <component>
        <recommendedName>
            <fullName evidence="33">Surface protein gp120</fullName>
            <shortName evidence="33">SU</shortName>
        </recommendedName>
        <alternativeName>
            <fullName evidence="33">Glycoprotein 120</fullName>
            <shortName evidence="33">gp120</shortName>
        </alternativeName>
    </component>
    <component>
        <recommendedName>
            <fullName evidence="33">Transmembrane protein gp41</fullName>
            <shortName evidence="33">TM</shortName>
        </recommendedName>
        <alternativeName>
            <fullName evidence="33">Glycoprotein 41</fullName>
            <shortName evidence="33">gp41</shortName>
        </alternativeName>
    </component>
</protein>
<keyword evidence="21 33" id="KW-1164">Virus endocytosis by host</keyword>
<keyword evidence="20 33" id="KW-0261">Viral envelope protein</keyword>
<evidence type="ECO:0000256" key="15">
    <source>
        <dbReference type="ARBA" id="ARBA00022703"/>
    </source>
</evidence>
<name>G3D7A4_HV1</name>
<comment type="PTM">
    <text evidence="33">Specific enzymatic cleavages in vivo yield mature proteins. Envelope glycoproteins are synthesized as a inactive precursor that is heavily N-glycosylated and processed likely by host cell furin in the Golgi to yield the mature SU and TM proteins. The cleavage site between SU and TM requires the minimal sequence [KR]-X-[KR]-R. About 2 of the 9 disulfide bonds of gp41 are reduced by P4HB/PDI, following binding to CD4 receptor.</text>
</comment>
<evidence type="ECO:0000256" key="20">
    <source>
        <dbReference type="ARBA" id="ARBA00022879"/>
    </source>
</evidence>
<keyword evidence="17 33" id="KW-1161">Viral attachment to host cell</keyword>
<evidence type="ECO:0000256" key="10">
    <source>
        <dbReference type="ARBA" id="ARBA00022570"/>
    </source>
</evidence>
<feature type="region of interest" description="CD4-binding loop" evidence="33">
    <location>
        <begin position="362"/>
        <end position="372"/>
    </location>
</feature>
<evidence type="ECO:0000256" key="25">
    <source>
        <dbReference type="ARBA" id="ARBA00023136"/>
    </source>
</evidence>
<dbReference type="FunFam" id="1.20.5.490:FF:000001">
    <property type="entry name" value="Envelope glycoprotein gp160"/>
    <property type="match status" value="1"/>
</dbReference>
<dbReference type="GO" id="GO:0044175">
    <property type="term" value="C:host cell endosome membrane"/>
    <property type="evidence" value="ECO:0007669"/>
    <property type="project" value="UniProtKB-SubCell"/>
</dbReference>
<feature type="site" description="Cleavage; by host furin" evidence="33">
    <location>
        <begin position="505"/>
        <end position="506"/>
    </location>
</feature>
<feature type="chain" id="PRO_5023458395" description="Transmembrane protein gp41" evidence="33">
    <location>
        <begin position="506"/>
        <end position="851"/>
    </location>
</feature>
<organismHost>
    <name type="scientific">Homo sapiens</name>
    <name type="common">Human</name>
    <dbReference type="NCBI Taxonomy" id="9606"/>
</organismHost>
<feature type="disulfide bond" evidence="33">
    <location>
        <begin position="593"/>
        <end position="599"/>
    </location>
</feature>
<keyword evidence="8 33" id="KW-1170">Fusion of virus membrane with host endosomal membrane</keyword>
<dbReference type="Pfam" id="PF00517">
    <property type="entry name" value="GP41"/>
    <property type="match status" value="1"/>
</dbReference>
<keyword evidence="19 33" id="KW-1043">Host membrane</keyword>
<keyword evidence="11 33" id="KW-0945">Host-virus interaction</keyword>
<evidence type="ECO:0000256" key="7">
    <source>
        <dbReference type="ARBA" id="ARBA00022506"/>
    </source>
</evidence>
<evidence type="ECO:0000256" key="33">
    <source>
        <dbReference type="HAMAP-Rule" id="MF_04083"/>
    </source>
</evidence>
<comment type="domain">
    <text evidence="33">The membrane proximal external region (MPER) present in gp41 is a tryptophan-rich region recognized by the antibodies 2F5, Z13, and 4E10. MPER seems to play a role in fusion.</text>
</comment>
<dbReference type="GO" id="GO:0039654">
    <property type="term" value="P:fusion of virus membrane with host endosome membrane"/>
    <property type="evidence" value="ECO:0007669"/>
    <property type="project" value="UniProtKB-UniRule"/>
</dbReference>
<keyword evidence="16 33" id="KW-0732">Signal</keyword>
<evidence type="ECO:0000256" key="31">
    <source>
        <dbReference type="ARBA" id="ARBA00023296"/>
    </source>
</evidence>
<dbReference type="InterPro" id="IPR036377">
    <property type="entry name" value="Gp120_core_sf"/>
</dbReference>
<feature type="disulfide bond" evidence="33">
    <location>
        <begin position="118"/>
        <end position="204"/>
    </location>
</feature>
<keyword evidence="12 33" id="KW-1162">Viral penetration into host cytoplasm</keyword>
<evidence type="ECO:0000256" key="8">
    <source>
        <dbReference type="ARBA" id="ARBA00022510"/>
    </source>
</evidence>
<feature type="region of interest" description="V1" evidence="33">
    <location>
        <begin position="130"/>
        <end position="155"/>
    </location>
</feature>
<feature type="region of interest" description="V2" evidence="33">
    <location>
        <begin position="156"/>
        <end position="195"/>
    </location>
</feature>
<feature type="domain" description="Retroviral envelope protein GP41-like" evidence="37">
    <location>
        <begin position="525"/>
        <end position="714"/>
    </location>
</feature>
<proteinExistence type="inferred from homology"/>
<evidence type="ECO:0000256" key="16">
    <source>
        <dbReference type="ARBA" id="ARBA00022729"/>
    </source>
</evidence>
<evidence type="ECO:0000256" key="4">
    <source>
        <dbReference type="ARBA" id="ARBA00004563"/>
    </source>
</evidence>
<evidence type="ECO:0000256" key="13">
    <source>
        <dbReference type="ARBA" id="ARBA00022685"/>
    </source>
</evidence>
<evidence type="ECO:0000256" key="6">
    <source>
        <dbReference type="ARBA" id="ARBA00004650"/>
    </source>
</evidence>
<dbReference type="GO" id="GO:0055036">
    <property type="term" value="C:virion membrane"/>
    <property type="evidence" value="ECO:0007669"/>
    <property type="project" value="UniProtKB-SubCell"/>
</dbReference>
<evidence type="ECO:0000256" key="17">
    <source>
        <dbReference type="ARBA" id="ARBA00022804"/>
    </source>
</evidence>
<comment type="domain">
    <text evidence="33">Some of the most genetically diverse regions of the viral genome are present in Env. They are called variable regions 1 through 5 (V1 through V5). Coreceptor usage of gp120 is determined mainly by the primary structure of the third variable region (V3) in the outer domain of gp120. The sequence of V3 determines which coreceptor, CCR5 and/or CXCR4 (corresponding to R5/macrophage, X4/T cell and R5X4/T cell and macrophage tropism), is used to trigger the fusion potential of the Env complex, and hence which cells the virus can infect. Binding to CCR5 involves a region adjacent in addition to V3.</text>
</comment>
<dbReference type="GO" id="GO:1903908">
    <property type="term" value="P:positive regulation of plasma membrane raft polarization"/>
    <property type="evidence" value="ECO:0007669"/>
    <property type="project" value="UniProtKB-UniRule"/>
</dbReference>
<comment type="function">
    <text evidence="33">Transmembrane protein gp41: Acts as a class I viral fusion protein. Under the current model, the protein has at least 3 conformational states: pre-fusion native state, pre-hairpin intermediate state, and post-fusion hairpin state. During fusion of viral and target intracellular membranes, the coiled coil regions (heptad repeats) assume a trimer-of-hairpins structure, positioning the fusion peptide in close proximity to the C-terminal region of the ectodomain. The formation of this structure appears to drive apposition and subsequent fusion of viral and target cell membranes. Complete fusion occurs in host cell endosomes and is dynamin-dependent, however some lipid transfer might occur at the plasma membrane. The virus undergoes clathrin-dependent internalization long before endosomal fusion, thus minimizing the surface exposure of conserved viral epitopes during fusion and reducing the efficacy of inhibitors targeting these epitopes. Membranes fusion leads to delivery of the nucleocapsid into the cytoplasm.</text>
</comment>
<feature type="region of interest" description="V5" evidence="33">
    <location>
        <begin position="455"/>
        <end position="465"/>
    </location>
</feature>
<keyword evidence="10 33" id="KW-1165">Clathrin-mediated endocytosis of virus by host</keyword>
<keyword evidence="30 33" id="KW-0449">Lipoprotein</keyword>
<dbReference type="Pfam" id="PF00516">
    <property type="entry name" value="GP120"/>
    <property type="match status" value="1"/>
</dbReference>
<evidence type="ECO:0000256" key="19">
    <source>
        <dbReference type="ARBA" id="ARBA00022870"/>
    </source>
</evidence>
<evidence type="ECO:0000256" key="12">
    <source>
        <dbReference type="ARBA" id="ARBA00022595"/>
    </source>
</evidence>
<evidence type="ECO:0000259" key="36">
    <source>
        <dbReference type="Pfam" id="PF00516"/>
    </source>
</evidence>
<dbReference type="InterPro" id="IPR000777">
    <property type="entry name" value="HIV1_Gp120"/>
</dbReference>
<feature type="disulfide bond" evidence="33">
    <location>
        <begin position="217"/>
        <end position="246"/>
    </location>
</feature>
<dbReference type="GO" id="GO:0019082">
    <property type="term" value="P:viral protein processing"/>
    <property type="evidence" value="ECO:0007669"/>
    <property type="project" value="UniProtKB-UniRule"/>
</dbReference>
<feature type="topological domain" description="Cytoplasmic" evidence="33">
    <location>
        <begin position="701"/>
        <end position="851"/>
    </location>
</feature>
<comment type="subcellular location">
    <subcellularLocation>
        <location evidence="3">Host cell membrane</location>
        <topology evidence="3">Peripheral membrane protein</topology>
    </subcellularLocation>
    <subcellularLocation>
        <location evidence="1">Host cell membrane</location>
        <topology evidence="1">Single-pass type I membrane protein</topology>
    </subcellularLocation>
    <subcellularLocation>
        <location evidence="2">Host endosome membrane</location>
        <topology evidence="2">Peripheral membrane protein</topology>
    </subcellularLocation>
    <subcellularLocation>
        <location evidence="5">Host endosome membrane</location>
        <topology evidence="5">Single-pass type I membrane protein</topology>
    </subcellularLocation>
    <subcellularLocation>
        <location evidence="6">Virion membrane</location>
        <topology evidence="6">Peripheral membrane protein</topology>
    </subcellularLocation>
    <subcellularLocation>
        <location evidence="4">Virion membrane</location>
        <topology evidence="4">Single-pass type I membrane protein</topology>
    </subcellularLocation>
</comment>
<comment type="domain">
    <text evidence="33">The CD4-binding region is targeted by the antibody b12.</text>
</comment>
<dbReference type="GO" id="GO:1903911">
    <property type="term" value="P:positive regulation of receptor clustering"/>
    <property type="evidence" value="ECO:0007669"/>
    <property type="project" value="UniProtKB-UniRule"/>
</dbReference>
<dbReference type="HAMAP" id="MF_04083">
    <property type="entry name" value="HIV_ENV"/>
    <property type="match status" value="1"/>
</dbReference>
<keyword evidence="13 33" id="KW-0165">Cleavage on pair of basic residues</keyword>
<evidence type="ECO:0000256" key="24">
    <source>
        <dbReference type="ARBA" id="ARBA00023054"/>
    </source>
</evidence>
<comment type="domain">
    <text evidence="33">The YXXL motif is involved in determining the exact site of viral release at the surface of infected mononuclear cells and promotes endocytosis. YXXL and di-leucine endocytosis motifs interact directly or indirectly with the clathrin adapter complexes, opperate independently, and their activities are not additive.</text>
</comment>
<dbReference type="GO" id="GO:0019064">
    <property type="term" value="P:fusion of virus membrane with host plasma membrane"/>
    <property type="evidence" value="ECO:0007669"/>
    <property type="project" value="UniProtKB-UniRule"/>
</dbReference>
<dbReference type="FunFam" id="2.170.40.20:FF:000003">
    <property type="entry name" value="Envelope glycoprotein gp160"/>
    <property type="match status" value="1"/>
</dbReference>
<evidence type="ECO:0000256" key="9">
    <source>
        <dbReference type="ARBA" id="ARBA00022511"/>
    </source>
</evidence>
<comment type="PTM">
    <text evidence="33">Highly glycosylated by host. The high number of glycan on the protein is reffered to as 'glycan shield' because it contributes to hide protein sequence from adaptive immune system.</text>
</comment>
<keyword evidence="25 33" id="KW-0472">Membrane</keyword>
<comment type="similarity">
    <text evidence="33">Belongs to the HIV-1 env protein family.</text>
</comment>
<feature type="domain" description="Human immunodeficiency virus 1 envelope glycoprotein Gp120" evidence="36">
    <location>
        <begin position="33"/>
        <end position="505"/>
    </location>
</feature>
<evidence type="ECO:0000256" key="32">
    <source>
        <dbReference type="ARBA" id="ARBA00062028"/>
    </source>
</evidence>
<dbReference type="EMBL" id="HQ216426">
    <property type="protein sequence ID" value="AEN19950.1"/>
    <property type="molecule type" value="Genomic_RNA"/>
</dbReference>
<evidence type="ECO:0000256" key="30">
    <source>
        <dbReference type="ARBA" id="ARBA00023288"/>
    </source>
</evidence>
<comment type="caution">
    <text evidence="33">Lacks conserved residue(s) required for the propagation of feature annotation.</text>
</comment>
<comment type="miscellaneous">
    <text evidence="33">Inhibitors targeting HIV-1 viral envelope proteins are used as antiretroviral drugs. Attachment of virions to the cell surface via non-specific interactions and CD4 binding can be blocked by inhibitors that include cyanovirin-N, cyclotriazadisulfonamide analogs, PRO 2000, TNX 355 and PRO 542. In addition, BMS 806 can block CD4-induced conformational changes. Env interactions with the coreceptor molecules can be targeted by CCR5 antagonists including SCH-D, maraviroc (UK 427857) and aplaviroc (GW 873140), and the CXCR4 antagonist AMD 070. Fusion of viral and cellular membranes can be inhibited by peptides such as enfuvirtide and tifuvirtide (T 1249). Resistance to inhibitors associated with mutations in Env are observed. Most of the time, single mutations confer only a modest reduction in drug susceptibility. Combination of several mutations is usually required to develop a high-level drug resistance.</text>
</comment>
<comment type="function">
    <text evidence="33">Surface protein gp120: Attaches the virus to the host lymphoid cell by binding to the primary receptor CD4. This interaction induces a structural rearrangement creating a high affinity binding site for a chemokine coreceptor like CXCR4 and/or CCR5. Acts as a ligand for CD209/DC-SIGN and CLEC4M/DC-SIGNR, which are respectively found on dendritic cells (DCs), and on endothelial cells of liver sinusoids and lymph node sinuses. These interactions allow capture of viral particles at mucosal surfaces by these cells and subsequent transmission to permissive cells. HIV subverts the migration properties of dendritic cells to gain access to CD4+ T-cells in lymph nodes. Virus transmission to permissive T-cells occurs either in trans (without DCs infection, through viral capture and transmission), or in cis (following DCs productive infection, through the usual CD4-gp120 interaction), thereby inducing a robust infection. In trans infection, bound virions remain infectious over days and it is proposed that they are not degraded, but protected in non-lysosomal acidic organelles within the DCs close to the cell membrane thus contributing to the viral infectious potential during DCs' migration from the periphery to the lymphoid tissues. On arrival at lymphoid tissues, intact virions recycle back to DCs' cell surface allowing virus transmission to CD4+ T-cells.</text>
</comment>
<dbReference type="InterPro" id="IPR037527">
    <property type="entry name" value="Gp160"/>
</dbReference>
<feature type="region of interest" description="Disordered" evidence="35">
    <location>
        <begin position="714"/>
        <end position="738"/>
    </location>
</feature>
<comment type="subcellular location">
    <molecule>Surface protein gp120</molecule>
    <subcellularLocation>
        <location evidence="33">Virion membrane</location>
        <topology evidence="33">Peripheral membrane protein</topology>
    </subcellularLocation>
    <subcellularLocation>
        <location evidence="33">Host cell membrane</location>
        <topology evidence="33">Peripheral membrane protein</topology>
    </subcellularLocation>
    <subcellularLocation>
        <location evidence="33">Host endosome membrane</location>
        <topology evidence="33">Single-pass type I membrane protein</topology>
    </subcellularLocation>
    <text evidence="33">The surface protein is not anchored to the viral envelope, but associates with the extravirion surface through its binding to TM. It is probably concentrated at the site of budding and incorporated into the virions possibly by contacts between the cytoplasmic tail of Env and the N-terminus of Gag.</text>
</comment>
<feature type="coiled-coil region" evidence="33">
    <location>
        <begin position="628"/>
        <end position="662"/>
    </location>
</feature>
<comment type="miscellaneous">
    <text evidence="33">HIV-1 lineages are divided in three main groups, M (for Major), O (for Outlier), and N (for New, or Non-M, Non-O). The vast majority of strains found worldwide belong to the group M. Group O seems to be endemic to and largely confined to Cameroon and neighboring countries in West Central Africa, where these viruses represent a small minority of HIV-1 strains. The group N is represented by a limited number of isolates from Cameroonian persons. The group M is further subdivided in 9 clades or subtypes (A to D, F to H, J and K).</text>
</comment>
<keyword evidence="26 33" id="KW-0564">Palmitate</keyword>
<keyword evidence="15 33" id="KW-0053">Apoptosis</keyword>
<keyword evidence="28 33" id="KW-0325">Glycoprotein</keyword>
<dbReference type="InterPro" id="IPR000328">
    <property type="entry name" value="GP41-like"/>
</dbReference>
<dbReference type="GO" id="GO:0075512">
    <property type="term" value="P:clathrin-dependent endocytosis of virus by host cell"/>
    <property type="evidence" value="ECO:0007669"/>
    <property type="project" value="UniProtKB-UniRule"/>
</dbReference>
<evidence type="ECO:0000256" key="21">
    <source>
        <dbReference type="ARBA" id="ARBA00022890"/>
    </source>
</evidence>
<evidence type="ECO:0000256" key="35">
    <source>
        <dbReference type="SAM" id="MobiDB-lite"/>
    </source>
</evidence>
<evidence type="ECO:0000256" key="29">
    <source>
        <dbReference type="ARBA" id="ARBA00023280"/>
    </source>
</evidence>
<evidence type="ECO:0000256" key="18">
    <source>
        <dbReference type="ARBA" id="ARBA00022844"/>
    </source>
</evidence>
<evidence type="ECO:0000313" key="38">
    <source>
        <dbReference type="EMBL" id="AEN19950.1"/>
    </source>
</evidence>
<dbReference type="GO" id="GO:0020002">
    <property type="term" value="C:host cell plasma membrane"/>
    <property type="evidence" value="ECO:0007669"/>
    <property type="project" value="UniProtKB-SubCell"/>
</dbReference>
<evidence type="ECO:0000256" key="5">
    <source>
        <dbReference type="ARBA" id="ARBA00004578"/>
    </source>
</evidence>
<dbReference type="Gene3D" id="2.170.40.20">
    <property type="entry name" value="Human immunodeficiency virus 1, Gp160, envelope glycoprotein"/>
    <property type="match status" value="2"/>
</dbReference>
<comment type="function">
    <text evidence="33">Envelope glycoprotein gp160: Oligomerizes in the host endoplasmic reticulum into predominantly trimers. In a second time, gp160 transits in the host Golgi, where glycosylation is completed. The precursor is then proteolytically cleaved in the trans-Golgi and thereby activated by cellular furin or furin-like proteases to produce gp120 and gp41.</text>
</comment>
<comment type="subunit">
    <text evidence="33">The mature envelope protein (Env) consists of a homotrimer of non-covalently associated gp120-gp41 heterodimers. The resulting complex protrudes from the virus surface as a spike. There seems to be as few as 10 spikes on the average virion. Surface protein gp120 interacts with host CD4, CCR5 and CXCR4. Gp120 also interacts with the C-type lectins CD209/DC-SIGN and CLEC4M/DC-SIGNR (collectively referred to as DC-SIGN(R)). Gp120 and gp41 interact with GalCer. Gp120 interacts with host ITGA4/ITGB7 complex; on CD4+ T-cells, this interaction results in rapid activation of integrin ITGAL/LFA-1, which facilitates efficient cell-to-cell spreading of HIV-1. Gp120 interacts with cell-associated heparan sulfate; this interaction increases virus infectivity on permissive cells and may be involved in infection of CD4- cells.</text>
</comment>
<dbReference type="GO" id="GO:0016020">
    <property type="term" value="C:membrane"/>
    <property type="evidence" value="ECO:0007669"/>
    <property type="project" value="UniProtKB-UniRule"/>
</dbReference>
<feature type="disulfide bond" evidence="33">
    <location>
        <begin position="130"/>
        <end position="156"/>
    </location>
</feature>
<comment type="PTM">
    <text evidence="33">Palmitoylation of the transmembrane protein and of Env polyprotein (prior to its proteolytic cleavage) is essential for their association with host cell membrane lipid rafts. Palmitoylation is therefore required for envelope trafficking to classical lipid rafts, but not for viral replication.</text>
</comment>
<dbReference type="SUPFAM" id="SSF56502">
    <property type="entry name" value="gp120 core"/>
    <property type="match status" value="2"/>
</dbReference>
<accession>G3D7A4</accession>
<keyword evidence="7 33" id="KW-1168">Fusion of virus membrane with host membrane</keyword>
<dbReference type="GO" id="GO:0005198">
    <property type="term" value="F:structural molecule activity"/>
    <property type="evidence" value="ECO:0007669"/>
    <property type="project" value="UniProtKB-UniRule"/>
</dbReference>
<evidence type="ECO:0000256" key="11">
    <source>
        <dbReference type="ARBA" id="ARBA00022581"/>
    </source>
</evidence>
<feature type="region of interest" description="Immunosuppression" evidence="33">
    <location>
        <begin position="569"/>
        <end position="587"/>
    </location>
</feature>
<feature type="disulfide bond" evidence="33">
    <location>
        <begin position="125"/>
        <end position="195"/>
    </location>
</feature>
<keyword evidence="31 33" id="KW-1160">Virus entry into host cell</keyword>
<dbReference type="GO" id="GO:0019031">
    <property type="term" value="C:viral envelope"/>
    <property type="evidence" value="ECO:0007669"/>
    <property type="project" value="UniProtKB-KW"/>
</dbReference>
<dbReference type="Gene3D" id="1.20.5.490">
    <property type="entry name" value="Single helix bin"/>
    <property type="match status" value="1"/>
</dbReference>